<evidence type="ECO:0000259" key="12">
    <source>
        <dbReference type="Pfam" id="PF00892"/>
    </source>
</evidence>
<keyword evidence="7" id="KW-0448">Lipopolysaccharide biosynthesis</keyword>
<keyword evidence="10 11" id="KW-0472">Membrane</keyword>
<dbReference type="GO" id="GO:0022857">
    <property type="term" value="F:transmembrane transporter activity"/>
    <property type="evidence" value="ECO:0007669"/>
    <property type="project" value="InterPro"/>
</dbReference>
<evidence type="ECO:0000256" key="6">
    <source>
        <dbReference type="ARBA" id="ARBA00022692"/>
    </source>
</evidence>
<feature type="transmembrane region" description="Helical" evidence="11">
    <location>
        <begin position="60"/>
        <end position="80"/>
    </location>
</feature>
<evidence type="ECO:0000313" key="13">
    <source>
        <dbReference type="EMBL" id="VUX55979.1"/>
    </source>
</evidence>
<evidence type="ECO:0000256" key="3">
    <source>
        <dbReference type="ARBA" id="ARBA00022516"/>
    </source>
</evidence>
<evidence type="ECO:0000256" key="11">
    <source>
        <dbReference type="SAM" id="Phobius"/>
    </source>
</evidence>
<dbReference type="GO" id="GO:0005886">
    <property type="term" value="C:plasma membrane"/>
    <property type="evidence" value="ECO:0007669"/>
    <property type="project" value="UniProtKB-SubCell"/>
</dbReference>
<dbReference type="PANTHER" id="PTHR30561">
    <property type="entry name" value="SMR FAMILY PROTON-DEPENDENT DRUG EFFLUX TRANSPORTER SUGE"/>
    <property type="match status" value="1"/>
</dbReference>
<evidence type="ECO:0000256" key="8">
    <source>
        <dbReference type="ARBA" id="ARBA00022989"/>
    </source>
</evidence>
<dbReference type="InterPro" id="IPR000620">
    <property type="entry name" value="EamA_dom"/>
</dbReference>
<organism evidence="13">
    <name type="scientific">uncultured Woeseiaceae bacterium</name>
    <dbReference type="NCBI Taxonomy" id="1983305"/>
    <lineage>
        <taxon>Bacteria</taxon>
        <taxon>Pseudomonadati</taxon>
        <taxon>Pseudomonadota</taxon>
        <taxon>Gammaproteobacteria</taxon>
        <taxon>Woeseiales</taxon>
        <taxon>Woeseiaceae</taxon>
        <taxon>environmental samples</taxon>
    </lineage>
</organism>
<keyword evidence="3" id="KW-0444">Lipid biosynthesis</keyword>
<feature type="transmembrane region" description="Helical" evidence="11">
    <location>
        <begin position="116"/>
        <end position="137"/>
    </location>
</feature>
<dbReference type="InterPro" id="IPR000390">
    <property type="entry name" value="Small_drug/metabolite_transptr"/>
</dbReference>
<dbReference type="Gene3D" id="1.10.3730.20">
    <property type="match status" value="2"/>
</dbReference>
<feature type="domain" description="EamA" evidence="12">
    <location>
        <begin position="6"/>
        <end position="131"/>
    </location>
</feature>
<dbReference type="InterPro" id="IPR037185">
    <property type="entry name" value="EmrE-like"/>
</dbReference>
<evidence type="ECO:0000256" key="2">
    <source>
        <dbReference type="ARBA" id="ARBA00022475"/>
    </source>
</evidence>
<evidence type="ECO:0000256" key="7">
    <source>
        <dbReference type="ARBA" id="ARBA00022985"/>
    </source>
</evidence>
<keyword evidence="6 11" id="KW-0812">Transmembrane</keyword>
<proteinExistence type="predicted"/>
<evidence type="ECO:0000256" key="10">
    <source>
        <dbReference type="ARBA" id="ARBA00023136"/>
    </source>
</evidence>
<reference evidence="13" key="1">
    <citation type="submission" date="2019-07" db="EMBL/GenBank/DDBJ databases">
        <authorList>
            <person name="Weber M."/>
            <person name="Kostadinov I."/>
            <person name="Kostadinov D I."/>
        </authorList>
    </citation>
    <scope>NUCLEOTIDE SEQUENCE</scope>
    <source>
        <strain evidence="13">Gfbio:sag-sample-m06:053724c1-46a9-4a36-b237-ea2bf867836b</strain>
    </source>
</reference>
<keyword evidence="2" id="KW-1003">Cell membrane</keyword>
<feature type="transmembrane region" description="Helical" evidence="11">
    <location>
        <begin position="144"/>
        <end position="165"/>
    </location>
</feature>
<comment type="subcellular location">
    <subcellularLocation>
        <location evidence="1">Cell membrane</location>
        <topology evidence="1">Multi-pass membrane protein</topology>
    </subcellularLocation>
</comment>
<dbReference type="GO" id="GO:0009245">
    <property type="term" value="P:lipid A biosynthetic process"/>
    <property type="evidence" value="ECO:0007669"/>
    <property type="project" value="UniProtKB-KW"/>
</dbReference>
<dbReference type="EMBL" id="LR633967">
    <property type="protein sequence ID" value="VUX55979.1"/>
    <property type="molecule type" value="Genomic_DNA"/>
</dbReference>
<name>A0A7D9H8T8_9GAMM</name>
<feature type="transmembrane region" description="Helical" evidence="11">
    <location>
        <begin position="210"/>
        <end position="228"/>
    </location>
</feature>
<evidence type="ECO:0000256" key="9">
    <source>
        <dbReference type="ARBA" id="ARBA00023098"/>
    </source>
</evidence>
<dbReference type="Pfam" id="PF00892">
    <property type="entry name" value="EamA"/>
    <property type="match status" value="2"/>
</dbReference>
<dbReference type="AlphaFoldDB" id="A0A7D9H8T8"/>
<evidence type="ECO:0000256" key="5">
    <source>
        <dbReference type="ARBA" id="ARBA00022556"/>
    </source>
</evidence>
<gene>
    <name evidence="13" type="ORF">JTBM06_V1_200011</name>
</gene>
<keyword evidence="9" id="KW-0443">Lipid metabolism</keyword>
<protein>
    <submittedName>
        <fullName evidence="13">Transporter of the DMT superfamily</fullName>
    </submittedName>
</protein>
<dbReference type="SUPFAM" id="SSF103481">
    <property type="entry name" value="Multidrug resistance efflux transporter EmrE"/>
    <property type="match status" value="2"/>
</dbReference>
<feature type="transmembrane region" description="Helical" evidence="11">
    <location>
        <begin position="177"/>
        <end position="198"/>
    </location>
</feature>
<dbReference type="PANTHER" id="PTHR30561:SF9">
    <property type="entry name" value="4-AMINO-4-DEOXY-L-ARABINOSE-PHOSPHOUNDECAPRENOL FLIPPASE SUBUNIT ARNF-RELATED"/>
    <property type="match status" value="1"/>
</dbReference>
<evidence type="ECO:0000256" key="4">
    <source>
        <dbReference type="ARBA" id="ARBA00022519"/>
    </source>
</evidence>
<keyword evidence="5" id="KW-0441">Lipid A biosynthesis</keyword>
<keyword evidence="8 11" id="KW-1133">Transmembrane helix</keyword>
<accession>A0A7D9H8T8</accession>
<feature type="domain" description="EamA" evidence="12">
    <location>
        <begin position="144"/>
        <end position="277"/>
    </location>
</feature>
<keyword evidence="4" id="KW-0997">Cell inner membrane</keyword>
<feature type="transmembrane region" description="Helical" evidence="11">
    <location>
        <begin position="234"/>
        <end position="255"/>
    </location>
</feature>
<sequence length="279" mass="29116">MDLPVLALVLLAAVAHAAWNGWLKKSSPDFVGLAAMSIGWLILGVIGLLFVGLPDESHWPYLLLTTVVHTIYAALLVNAYRHGELSLTYPIARGTGPLIVALAAPFLLNETLEGPGLLAVALIVAGILIIGLASAGASLRERHAIVLSLATGVAIALYTLIDAAGARAGSSPHTYSAWLFVLSAIALLAVTGFVHGTATCKLLRPHLRHGIAIGILSAVAYSIVLWAMTVAPAALVAAVRETSILFAALIGWGFLGERITRLRWLGVALTAVGLIVARL</sequence>
<dbReference type="GO" id="GO:0009103">
    <property type="term" value="P:lipopolysaccharide biosynthetic process"/>
    <property type="evidence" value="ECO:0007669"/>
    <property type="project" value="UniProtKB-KW"/>
</dbReference>
<feature type="transmembrane region" description="Helical" evidence="11">
    <location>
        <begin position="33"/>
        <end position="53"/>
    </location>
</feature>
<evidence type="ECO:0000256" key="1">
    <source>
        <dbReference type="ARBA" id="ARBA00004651"/>
    </source>
</evidence>